<sequence>MSNQSQFDDATLEAKLKHDANAIDGTVTPQLRKNIMQTIQQNPEMASNPIVQIKRALPFAVAASLVVTLVVLLTQWQSPEGDYTNNGITQSSTTQVPNINKSEPQPIQISQQLNNEYNAIVSDVEKLKSKLMKL</sequence>
<feature type="region of interest" description="Disordered" evidence="1">
    <location>
        <begin position="82"/>
        <end position="102"/>
    </location>
</feature>
<proteinExistence type="predicted"/>
<dbReference type="Proteomes" id="UP000245790">
    <property type="component" value="Unassembled WGS sequence"/>
</dbReference>
<dbReference type="RefSeq" id="WP_109764237.1">
    <property type="nucleotide sequence ID" value="NZ_QGGU01000009.1"/>
</dbReference>
<keyword evidence="4" id="KW-1185">Reference proteome</keyword>
<feature type="transmembrane region" description="Helical" evidence="2">
    <location>
        <begin position="56"/>
        <end position="76"/>
    </location>
</feature>
<name>A0A316FLH0_9GAMM</name>
<keyword evidence="2" id="KW-1133">Transmembrane helix</keyword>
<evidence type="ECO:0000313" key="3">
    <source>
        <dbReference type="EMBL" id="PWK48566.1"/>
    </source>
</evidence>
<organism evidence="3 4">
    <name type="scientific">Pleionea mediterranea</name>
    <dbReference type="NCBI Taxonomy" id="523701"/>
    <lineage>
        <taxon>Bacteria</taxon>
        <taxon>Pseudomonadati</taxon>
        <taxon>Pseudomonadota</taxon>
        <taxon>Gammaproteobacteria</taxon>
        <taxon>Oceanospirillales</taxon>
        <taxon>Pleioneaceae</taxon>
        <taxon>Pleionea</taxon>
    </lineage>
</organism>
<keyword evidence="2" id="KW-0472">Membrane</keyword>
<gene>
    <name evidence="3" type="ORF">C8D97_109117</name>
</gene>
<protein>
    <submittedName>
        <fullName evidence="3">Uncharacterized protein</fullName>
    </submittedName>
</protein>
<dbReference type="AlphaFoldDB" id="A0A316FLH0"/>
<keyword evidence="2" id="KW-0812">Transmembrane</keyword>
<reference evidence="3 4" key="1">
    <citation type="submission" date="2018-05" db="EMBL/GenBank/DDBJ databases">
        <title>Genomic Encyclopedia of Type Strains, Phase IV (KMG-IV): sequencing the most valuable type-strain genomes for metagenomic binning, comparative biology and taxonomic classification.</title>
        <authorList>
            <person name="Goeker M."/>
        </authorList>
    </citation>
    <scope>NUCLEOTIDE SEQUENCE [LARGE SCALE GENOMIC DNA]</scope>
    <source>
        <strain evidence="3 4">DSM 25350</strain>
    </source>
</reference>
<evidence type="ECO:0000256" key="1">
    <source>
        <dbReference type="SAM" id="MobiDB-lite"/>
    </source>
</evidence>
<dbReference type="EMBL" id="QGGU01000009">
    <property type="protein sequence ID" value="PWK48566.1"/>
    <property type="molecule type" value="Genomic_DNA"/>
</dbReference>
<evidence type="ECO:0000313" key="4">
    <source>
        <dbReference type="Proteomes" id="UP000245790"/>
    </source>
</evidence>
<evidence type="ECO:0000256" key="2">
    <source>
        <dbReference type="SAM" id="Phobius"/>
    </source>
</evidence>
<comment type="caution">
    <text evidence="3">The sequence shown here is derived from an EMBL/GenBank/DDBJ whole genome shotgun (WGS) entry which is preliminary data.</text>
</comment>
<accession>A0A316FLH0</accession>